<dbReference type="PANTHER" id="PTHR43798">
    <property type="entry name" value="MONOACYLGLYCEROL LIPASE"/>
    <property type="match status" value="1"/>
</dbReference>
<dbReference type="Gene3D" id="3.40.50.1820">
    <property type="entry name" value="alpha/beta hydrolase"/>
    <property type="match status" value="1"/>
</dbReference>
<dbReference type="Pfam" id="PF00561">
    <property type="entry name" value="Abhydrolase_1"/>
    <property type="match status" value="1"/>
</dbReference>
<comment type="caution">
    <text evidence="3">The sequence shown here is derived from an EMBL/GenBank/DDBJ whole genome shotgun (WGS) entry which is preliminary data.</text>
</comment>
<dbReference type="Proteomes" id="UP000297948">
    <property type="component" value="Unassembled WGS sequence"/>
</dbReference>
<reference evidence="3 4" key="1">
    <citation type="submission" date="2019-03" db="EMBL/GenBank/DDBJ databases">
        <authorList>
            <person name="Gonzalez-Pimentel J.L."/>
        </authorList>
    </citation>
    <scope>NUCLEOTIDE SEQUENCE [LARGE SCALE GENOMIC DNA]</scope>
    <source>
        <strain evidence="3 4">JCM 31289</strain>
    </source>
</reference>
<evidence type="ECO:0000259" key="2">
    <source>
        <dbReference type="Pfam" id="PF00561"/>
    </source>
</evidence>
<dbReference type="PANTHER" id="PTHR43798:SF31">
    <property type="entry name" value="AB HYDROLASE SUPERFAMILY PROTEIN YCLE"/>
    <property type="match status" value="1"/>
</dbReference>
<keyword evidence="4" id="KW-1185">Reference proteome</keyword>
<sequence length="264" mass="28283">MGADPGPVRAELTIDGRRLSYLDFGGTGRPLLALHGHLSEGASFTHLAGALGPEWRVIAPDQRGHGDSDRAAEYTRQGYLADLVALIEHLSLTEPPVVLGHSLGGINAYHLAAERPDLVSALVNVDAPVYLPGGPSPLAFVANMPYTAATREELLDAVGPMRPMVEQTLRPLPEGGWRLPFHPRDTVDSETLVHGEHWAQWVGSDCPALLVNGSRSQAVPGEQADMMVARRSHTRLVTLNTDHFVGLRDPDGLAKAVGEFLAGL</sequence>
<organism evidence="3 4">
    <name type="scientific">Streptomyces palmae</name>
    <dbReference type="NCBI Taxonomy" id="1701085"/>
    <lineage>
        <taxon>Bacteria</taxon>
        <taxon>Bacillati</taxon>
        <taxon>Actinomycetota</taxon>
        <taxon>Actinomycetes</taxon>
        <taxon>Kitasatosporales</taxon>
        <taxon>Streptomycetaceae</taxon>
        <taxon>Streptomyces</taxon>
    </lineage>
</organism>
<accession>A0A4Z0GIS4</accession>
<dbReference type="InterPro" id="IPR000639">
    <property type="entry name" value="Epox_hydrolase-like"/>
</dbReference>
<dbReference type="InterPro" id="IPR000073">
    <property type="entry name" value="AB_hydrolase_1"/>
</dbReference>
<dbReference type="GO" id="GO:0016020">
    <property type="term" value="C:membrane"/>
    <property type="evidence" value="ECO:0007669"/>
    <property type="project" value="TreeGrafter"/>
</dbReference>
<protein>
    <submittedName>
        <fullName evidence="3">Alpha/beta hydrolase</fullName>
    </submittedName>
</protein>
<gene>
    <name evidence="3" type="ORF">E4099_24025</name>
</gene>
<evidence type="ECO:0000256" key="1">
    <source>
        <dbReference type="ARBA" id="ARBA00022801"/>
    </source>
</evidence>
<name>A0A4Z0GIS4_9ACTN</name>
<feature type="domain" description="AB hydrolase-1" evidence="2">
    <location>
        <begin position="30"/>
        <end position="247"/>
    </location>
</feature>
<dbReference type="OrthoDB" id="63519at2"/>
<dbReference type="EMBL" id="SRID01000286">
    <property type="protein sequence ID" value="TGA96686.1"/>
    <property type="molecule type" value="Genomic_DNA"/>
</dbReference>
<evidence type="ECO:0000313" key="3">
    <source>
        <dbReference type="EMBL" id="TGA96686.1"/>
    </source>
</evidence>
<dbReference type="PRINTS" id="PR00412">
    <property type="entry name" value="EPOXHYDRLASE"/>
</dbReference>
<proteinExistence type="predicted"/>
<keyword evidence="1 3" id="KW-0378">Hydrolase</keyword>
<dbReference type="InterPro" id="IPR050266">
    <property type="entry name" value="AB_hydrolase_sf"/>
</dbReference>
<evidence type="ECO:0000313" key="4">
    <source>
        <dbReference type="Proteomes" id="UP000297948"/>
    </source>
</evidence>
<dbReference type="AlphaFoldDB" id="A0A4Z0GIS4"/>
<dbReference type="SUPFAM" id="SSF53474">
    <property type="entry name" value="alpha/beta-Hydrolases"/>
    <property type="match status" value="1"/>
</dbReference>
<dbReference type="GO" id="GO:0016787">
    <property type="term" value="F:hydrolase activity"/>
    <property type="evidence" value="ECO:0007669"/>
    <property type="project" value="UniProtKB-KW"/>
</dbReference>
<dbReference type="InterPro" id="IPR029058">
    <property type="entry name" value="AB_hydrolase_fold"/>
</dbReference>
<dbReference type="PRINTS" id="PR00111">
    <property type="entry name" value="ABHYDROLASE"/>
</dbReference>